<evidence type="ECO:0000256" key="1">
    <source>
        <dbReference type="SAM" id="MobiDB-lite"/>
    </source>
</evidence>
<dbReference type="AlphaFoldDB" id="A0A452ZA95"/>
<keyword evidence="3" id="KW-1185">Reference proteome</keyword>
<reference evidence="3" key="1">
    <citation type="journal article" date="2014" name="Science">
        <title>Ancient hybridizations among the ancestral genomes of bread wheat.</title>
        <authorList>
            <consortium name="International Wheat Genome Sequencing Consortium,"/>
            <person name="Marcussen T."/>
            <person name="Sandve S.R."/>
            <person name="Heier L."/>
            <person name="Spannagl M."/>
            <person name="Pfeifer M."/>
            <person name="Jakobsen K.S."/>
            <person name="Wulff B.B."/>
            <person name="Steuernagel B."/>
            <person name="Mayer K.F."/>
            <person name="Olsen O.A."/>
        </authorList>
    </citation>
    <scope>NUCLEOTIDE SEQUENCE [LARGE SCALE GENOMIC DNA]</scope>
    <source>
        <strain evidence="3">cv. AL8/78</strain>
    </source>
</reference>
<dbReference type="PANTHER" id="PTHR31871">
    <property type="entry name" value="OS02G0137100 PROTEIN"/>
    <property type="match status" value="1"/>
</dbReference>
<reference evidence="2" key="3">
    <citation type="journal article" date="2017" name="Nature">
        <title>Genome sequence of the progenitor of the wheat D genome Aegilops tauschii.</title>
        <authorList>
            <person name="Luo M.C."/>
            <person name="Gu Y.Q."/>
            <person name="Puiu D."/>
            <person name="Wang H."/>
            <person name="Twardziok S.O."/>
            <person name="Deal K.R."/>
            <person name="Huo N."/>
            <person name="Zhu T."/>
            <person name="Wang L."/>
            <person name="Wang Y."/>
            <person name="McGuire P.E."/>
            <person name="Liu S."/>
            <person name="Long H."/>
            <person name="Ramasamy R.K."/>
            <person name="Rodriguez J.C."/>
            <person name="Van S.L."/>
            <person name="Yuan L."/>
            <person name="Wang Z."/>
            <person name="Xia Z."/>
            <person name="Xiao L."/>
            <person name="Anderson O.D."/>
            <person name="Ouyang S."/>
            <person name="Liang Y."/>
            <person name="Zimin A.V."/>
            <person name="Pertea G."/>
            <person name="Qi P."/>
            <person name="Bennetzen J.L."/>
            <person name="Dai X."/>
            <person name="Dawson M.W."/>
            <person name="Muller H.G."/>
            <person name="Kugler K."/>
            <person name="Rivarola-Duarte L."/>
            <person name="Spannagl M."/>
            <person name="Mayer K.F.X."/>
            <person name="Lu F.H."/>
            <person name="Bevan M.W."/>
            <person name="Leroy P."/>
            <person name="Li P."/>
            <person name="You F.M."/>
            <person name="Sun Q."/>
            <person name="Liu Z."/>
            <person name="Lyons E."/>
            <person name="Wicker T."/>
            <person name="Salzberg S.L."/>
            <person name="Devos K.M."/>
            <person name="Dvorak J."/>
        </authorList>
    </citation>
    <scope>NUCLEOTIDE SEQUENCE [LARGE SCALE GENOMIC DNA]</scope>
    <source>
        <strain evidence="2">cv. AL8/78</strain>
    </source>
</reference>
<dbReference type="Gramene" id="AET1Gv20686800.1">
    <property type="protein sequence ID" value="AET1Gv20686800.1"/>
    <property type="gene ID" value="AET1Gv20686800"/>
</dbReference>
<dbReference type="Proteomes" id="UP000015105">
    <property type="component" value="Chromosome 1D"/>
</dbReference>
<feature type="region of interest" description="Disordered" evidence="1">
    <location>
        <begin position="1"/>
        <end position="24"/>
    </location>
</feature>
<proteinExistence type="predicted"/>
<evidence type="ECO:0000313" key="3">
    <source>
        <dbReference type="Proteomes" id="UP000015105"/>
    </source>
</evidence>
<dbReference type="EnsemblPlants" id="AET1Gv20686800.1">
    <property type="protein sequence ID" value="AET1Gv20686800.1"/>
    <property type="gene ID" value="AET1Gv20686800"/>
</dbReference>
<evidence type="ECO:0000313" key="2">
    <source>
        <dbReference type="EnsemblPlants" id="AET1Gv20686800.1"/>
    </source>
</evidence>
<dbReference type="InterPro" id="IPR006476">
    <property type="entry name" value="CHP01589_pln"/>
</dbReference>
<organism evidence="2 3">
    <name type="scientific">Aegilops tauschii subsp. strangulata</name>
    <name type="common">Goatgrass</name>
    <dbReference type="NCBI Taxonomy" id="200361"/>
    <lineage>
        <taxon>Eukaryota</taxon>
        <taxon>Viridiplantae</taxon>
        <taxon>Streptophyta</taxon>
        <taxon>Embryophyta</taxon>
        <taxon>Tracheophyta</taxon>
        <taxon>Spermatophyta</taxon>
        <taxon>Magnoliopsida</taxon>
        <taxon>Liliopsida</taxon>
        <taxon>Poales</taxon>
        <taxon>Poaceae</taxon>
        <taxon>BOP clade</taxon>
        <taxon>Pooideae</taxon>
        <taxon>Triticodae</taxon>
        <taxon>Triticeae</taxon>
        <taxon>Triticinae</taxon>
        <taxon>Aegilops</taxon>
    </lineage>
</organism>
<dbReference type="STRING" id="200361.A0A452ZA95"/>
<reference evidence="2" key="4">
    <citation type="submission" date="2019-03" db="UniProtKB">
        <authorList>
            <consortium name="EnsemblPlants"/>
        </authorList>
    </citation>
    <scope>IDENTIFICATION</scope>
</reference>
<dbReference type="NCBIfam" id="TIGR01589">
    <property type="entry name" value="A_thal_3526"/>
    <property type="match status" value="1"/>
</dbReference>
<reference evidence="3" key="2">
    <citation type="journal article" date="2017" name="Nat. Plants">
        <title>The Aegilops tauschii genome reveals multiple impacts of transposons.</title>
        <authorList>
            <person name="Zhao G."/>
            <person name="Zou C."/>
            <person name="Li K."/>
            <person name="Wang K."/>
            <person name="Li T."/>
            <person name="Gao L."/>
            <person name="Zhang X."/>
            <person name="Wang H."/>
            <person name="Yang Z."/>
            <person name="Liu X."/>
            <person name="Jiang W."/>
            <person name="Mao L."/>
            <person name="Kong X."/>
            <person name="Jiao Y."/>
            <person name="Jia J."/>
        </authorList>
    </citation>
    <scope>NUCLEOTIDE SEQUENCE [LARGE SCALE GENOMIC DNA]</scope>
    <source>
        <strain evidence="3">cv. AL8/78</strain>
    </source>
</reference>
<dbReference type="PANTHER" id="PTHR31871:SF48">
    <property type="entry name" value="OS05G0462000 PROTEIN"/>
    <property type="match status" value="1"/>
</dbReference>
<protein>
    <submittedName>
        <fullName evidence="2">Uncharacterized protein</fullName>
    </submittedName>
</protein>
<dbReference type="Pfam" id="PF09713">
    <property type="entry name" value="A_thal_3526"/>
    <property type="match status" value="1"/>
</dbReference>
<reference evidence="2" key="5">
    <citation type="journal article" date="2021" name="G3 (Bethesda)">
        <title>Aegilops tauschii genome assembly Aet v5.0 features greater sequence contiguity and improved annotation.</title>
        <authorList>
            <person name="Wang L."/>
            <person name="Zhu T."/>
            <person name="Rodriguez J.C."/>
            <person name="Deal K.R."/>
            <person name="Dubcovsky J."/>
            <person name="McGuire P.E."/>
            <person name="Lux T."/>
            <person name="Spannagl M."/>
            <person name="Mayer K.F.X."/>
            <person name="Baldrich P."/>
            <person name="Meyers B.C."/>
            <person name="Huo N."/>
            <person name="Gu Y.Q."/>
            <person name="Zhou H."/>
            <person name="Devos K.M."/>
            <person name="Bennetzen J.L."/>
            <person name="Unver T."/>
            <person name="Budak H."/>
            <person name="Gulick P.J."/>
            <person name="Galiba G."/>
            <person name="Kalapos B."/>
            <person name="Nelson D.R."/>
            <person name="Li P."/>
            <person name="You F.M."/>
            <person name="Luo M.C."/>
            <person name="Dvorak J."/>
        </authorList>
    </citation>
    <scope>NUCLEOTIDE SEQUENCE [LARGE SCALE GENOMIC DNA]</scope>
    <source>
        <strain evidence="2">cv. AL8/78</strain>
    </source>
</reference>
<sequence>VYPVGSTRRQHGTCLPSSSAMGDSSSASYIRMVHHLIEKCICFNLNKEGCMEALEKHAKINPVVTATVWKELEKENKEFFESYNRDRVERNIEAATMERIQKMLSDAAASKTSDDDEG</sequence>
<accession>A0A452ZA95</accession>
<name>A0A452ZA95_AEGTS</name>